<accession>A0A4Y5P1P9</accession>
<proteinExistence type="predicted"/>
<feature type="domain" description="BRCT" evidence="1">
    <location>
        <begin position="180"/>
        <end position="255"/>
    </location>
</feature>
<gene>
    <name evidence="2" type="ORF">AAS21_gp035</name>
</gene>
<keyword evidence="2" id="KW-0436">Ligase</keyword>
<reference evidence="2 3" key="1">
    <citation type="submission" date="2019-04" db="EMBL/GenBank/DDBJ databases">
        <title>Complete genome sequence of Pantoea bacteriophage vB_PagS_AAS21.</title>
        <authorList>
            <person name="Truncaite L."/>
            <person name="Simoliuniene M."/>
            <person name="Zajanckauskaite A."/>
            <person name="Meskys R."/>
            <person name="Simoliunas E."/>
        </authorList>
    </citation>
    <scope>NUCLEOTIDE SEQUENCE [LARGE SCALE GENOMIC DNA]</scope>
</reference>
<dbReference type="InterPro" id="IPR001357">
    <property type="entry name" value="BRCT_dom"/>
</dbReference>
<name>A0A4Y5P1P9_9CAUD</name>
<evidence type="ECO:0000313" key="2">
    <source>
        <dbReference type="EMBL" id="QCW23773.1"/>
    </source>
</evidence>
<dbReference type="InterPro" id="IPR010994">
    <property type="entry name" value="RuvA_2-like"/>
</dbReference>
<dbReference type="Gene3D" id="3.40.50.10190">
    <property type="entry name" value="BRCT domain"/>
    <property type="match status" value="1"/>
</dbReference>
<dbReference type="GO" id="GO:0016874">
    <property type="term" value="F:ligase activity"/>
    <property type="evidence" value="ECO:0007669"/>
    <property type="project" value="UniProtKB-KW"/>
</dbReference>
<organism evidence="2 3">
    <name type="scientific">Pantoea phage vB_PagS_AAS21</name>
    <dbReference type="NCBI Taxonomy" id="2575261"/>
    <lineage>
        <taxon>Viruses</taxon>
        <taxon>Duplodnaviria</taxon>
        <taxon>Heunggongvirae</taxon>
        <taxon>Uroviricota</taxon>
        <taxon>Caudoviricetes</taxon>
        <taxon>Demerecviridae</taxon>
        <taxon>Keyvirus</taxon>
        <taxon>Keyvirus AAS21</taxon>
    </lineage>
</organism>
<evidence type="ECO:0000259" key="1">
    <source>
        <dbReference type="PROSITE" id="PS50172"/>
    </source>
</evidence>
<protein>
    <submittedName>
        <fullName evidence="2">NAD-dependent DNA ligase, subunit B</fullName>
    </submittedName>
</protein>
<dbReference type="InterPro" id="IPR036420">
    <property type="entry name" value="BRCT_dom_sf"/>
</dbReference>
<dbReference type="SUPFAM" id="SSF52113">
    <property type="entry name" value="BRCT domain"/>
    <property type="match status" value="1"/>
</dbReference>
<dbReference type="Pfam" id="PF00533">
    <property type="entry name" value="BRCT"/>
    <property type="match status" value="1"/>
</dbReference>
<dbReference type="SUPFAM" id="SSF47781">
    <property type="entry name" value="RuvA domain 2-like"/>
    <property type="match status" value="1"/>
</dbReference>
<evidence type="ECO:0000313" key="3">
    <source>
        <dbReference type="Proteomes" id="UP000308921"/>
    </source>
</evidence>
<keyword evidence="3" id="KW-1185">Reference proteome</keyword>
<dbReference type="Proteomes" id="UP000308921">
    <property type="component" value="Segment"/>
</dbReference>
<dbReference type="EMBL" id="MK770119">
    <property type="protein sequence ID" value="QCW23773.1"/>
    <property type="molecule type" value="Genomic_DNA"/>
</dbReference>
<sequence length="255" mass="28006">MRNEMKINIPSNCPSCGSKLELLNAQLFCRNTELCPAQNSKIIENFCSKMKLKGFGPSTIEKLQIIGIGEMLYLTLADIQEVMGEKMAAKLYAELEAKLHQNIDFGQFLGSLSIPLIGEVAARKIAQKYNSLSEAQADGKAGENLKAWKNSPIGKEVMAAHWNFSRARETSVNPDAENLNIAVCITGSLVDFKNRSDASSYLESLGLTVKKSVTKDVKYLILEDESKRSSSSTLKAISNGVEIVTIKQLKEIIGK</sequence>
<dbReference type="PROSITE" id="PS50172">
    <property type="entry name" value="BRCT"/>
    <property type="match status" value="1"/>
</dbReference>